<dbReference type="AlphaFoldDB" id="A0A2Z6INJ7"/>
<sequence>MNGQGHKMTPDHAQRIAITTWRVYAHPLPAGYHVLAERLWPRGLRKADLPLDAWPKDLTPSTALRQWFAHDPVRWDEFRKRYLAELAEQQETARALLTQAAGSPLILLYAAHDQEHNGALVLRDFLQSLVKSPPMRLGQ</sequence>
<reference evidence="1 2" key="1">
    <citation type="journal article" date="2018" name="Microbiol. Resour. Announc.">
        <title>Complete Genome Sequence of Acidithiobacillus ferridurans JCM 18981.</title>
        <authorList>
            <person name="Miyauchi T."/>
            <person name="Kouzuma A."/>
            <person name="Abe T."/>
            <person name="Watanabe K."/>
        </authorList>
    </citation>
    <scope>NUCLEOTIDE SEQUENCE [LARGE SCALE GENOMIC DNA]</scope>
    <source>
        <strain evidence="2">ATCC 33020 / DSM 29468 / JCM 18981 / 11Fe</strain>
    </source>
</reference>
<dbReference type="Proteomes" id="UP000280188">
    <property type="component" value="Chromosome"/>
</dbReference>
<evidence type="ECO:0000313" key="2">
    <source>
        <dbReference type="Proteomes" id="UP000280188"/>
    </source>
</evidence>
<protein>
    <submittedName>
        <fullName evidence="1">Uncharacterized protein</fullName>
    </submittedName>
</protein>
<organism evidence="1 2">
    <name type="scientific">Acidithiobacillus ferridurans</name>
    <dbReference type="NCBI Taxonomy" id="1232575"/>
    <lineage>
        <taxon>Bacteria</taxon>
        <taxon>Pseudomonadati</taxon>
        <taxon>Pseudomonadota</taxon>
        <taxon>Acidithiobacillia</taxon>
        <taxon>Acidithiobacillales</taxon>
        <taxon>Acidithiobacillaceae</taxon>
        <taxon>Acidithiobacillus</taxon>
    </lineage>
</organism>
<name>A0A2Z6INJ7_ACIFI</name>
<gene>
    <name evidence="1" type="ORF">AFERRID_21010</name>
</gene>
<dbReference type="PANTHER" id="PTHR36849">
    <property type="entry name" value="CYTOPLASMIC PROTEIN-RELATED"/>
    <property type="match status" value="1"/>
</dbReference>
<evidence type="ECO:0000313" key="1">
    <source>
        <dbReference type="EMBL" id="BBF65883.1"/>
    </source>
</evidence>
<dbReference type="KEGG" id="afj:AFERRID_21010"/>
<dbReference type="PANTHER" id="PTHR36849:SF1">
    <property type="entry name" value="CYTOPLASMIC PROTEIN"/>
    <property type="match status" value="1"/>
</dbReference>
<accession>A0A2Z6INJ7</accession>
<dbReference type="InterPro" id="IPR052552">
    <property type="entry name" value="YeaO-like"/>
</dbReference>
<dbReference type="Pfam" id="PF22752">
    <property type="entry name" value="DUF488-N3i"/>
    <property type="match status" value="1"/>
</dbReference>
<proteinExistence type="predicted"/>
<keyword evidence="2" id="KW-1185">Reference proteome</keyword>
<dbReference type="EMBL" id="AP018795">
    <property type="protein sequence ID" value="BBF65883.1"/>
    <property type="molecule type" value="Genomic_DNA"/>
</dbReference>